<organism evidence="2">
    <name type="scientific">Streptomyces sp. SID7499</name>
    <dbReference type="NCBI Taxonomy" id="2706086"/>
    <lineage>
        <taxon>Bacteria</taxon>
        <taxon>Bacillati</taxon>
        <taxon>Actinomycetota</taxon>
        <taxon>Actinomycetes</taxon>
        <taxon>Kitasatosporales</taxon>
        <taxon>Streptomycetaceae</taxon>
        <taxon>Streptomyces</taxon>
    </lineage>
</organism>
<dbReference type="Pfam" id="PF00668">
    <property type="entry name" value="Condensation"/>
    <property type="match status" value="1"/>
</dbReference>
<proteinExistence type="predicted"/>
<name>A0A6G3XPU1_9ACTN</name>
<evidence type="ECO:0000259" key="1">
    <source>
        <dbReference type="Pfam" id="PF00668"/>
    </source>
</evidence>
<dbReference type="GO" id="GO:0003824">
    <property type="term" value="F:catalytic activity"/>
    <property type="evidence" value="ECO:0007669"/>
    <property type="project" value="InterPro"/>
</dbReference>
<dbReference type="AlphaFoldDB" id="A0A6G3XPU1"/>
<dbReference type="SUPFAM" id="SSF52777">
    <property type="entry name" value="CoA-dependent acyltransferases"/>
    <property type="match status" value="1"/>
</dbReference>
<sequence length="81" mass="8859">VLPLRIAVRPGDTGAELLRRVVLEIREVRRHQRYPQADLRRDLALESADAPLTGPMVNVKPFDDALDFAGATGTVRNLAAG</sequence>
<gene>
    <name evidence="2" type="ORF">G3M58_75690</name>
</gene>
<accession>A0A6G3XPU1</accession>
<feature type="non-terminal residue" evidence="2">
    <location>
        <position position="81"/>
    </location>
</feature>
<evidence type="ECO:0000313" key="2">
    <source>
        <dbReference type="EMBL" id="NEE19602.1"/>
    </source>
</evidence>
<protein>
    <recommendedName>
        <fullName evidence="1">Condensation domain-containing protein</fullName>
    </recommendedName>
</protein>
<comment type="caution">
    <text evidence="2">The sequence shown here is derived from an EMBL/GenBank/DDBJ whole genome shotgun (WGS) entry which is preliminary data.</text>
</comment>
<dbReference type="InterPro" id="IPR001242">
    <property type="entry name" value="Condensation_dom"/>
</dbReference>
<reference evidence="2" key="1">
    <citation type="submission" date="2020-01" db="EMBL/GenBank/DDBJ databases">
        <title>Insect and environment-associated Actinomycetes.</title>
        <authorList>
            <person name="Currrie C."/>
            <person name="Chevrette M."/>
            <person name="Carlson C."/>
            <person name="Stubbendieck R."/>
            <person name="Wendt-Pienkowski E."/>
        </authorList>
    </citation>
    <scope>NUCLEOTIDE SEQUENCE</scope>
    <source>
        <strain evidence="2">SID7499</strain>
    </source>
</reference>
<feature type="non-terminal residue" evidence="2">
    <location>
        <position position="1"/>
    </location>
</feature>
<dbReference type="EMBL" id="JAAGMN010008115">
    <property type="protein sequence ID" value="NEE19602.1"/>
    <property type="molecule type" value="Genomic_DNA"/>
</dbReference>
<feature type="domain" description="Condensation" evidence="1">
    <location>
        <begin position="1"/>
        <end position="64"/>
    </location>
</feature>
<dbReference type="Gene3D" id="3.30.559.30">
    <property type="entry name" value="Nonribosomal peptide synthetase, condensation domain"/>
    <property type="match status" value="1"/>
</dbReference>